<keyword evidence="1" id="KW-0732">Signal</keyword>
<evidence type="ECO:0000313" key="3">
    <source>
        <dbReference type="Proteomes" id="UP000265520"/>
    </source>
</evidence>
<feature type="chain" id="PRO_5017379274" evidence="1">
    <location>
        <begin position="27"/>
        <end position="51"/>
    </location>
</feature>
<dbReference type="EMBL" id="LXQA010197203">
    <property type="protein sequence ID" value="MCI32610.1"/>
    <property type="molecule type" value="Genomic_DNA"/>
</dbReference>
<feature type="non-terminal residue" evidence="2">
    <location>
        <position position="51"/>
    </location>
</feature>
<keyword evidence="3" id="KW-1185">Reference proteome</keyword>
<evidence type="ECO:0000256" key="1">
    <source>
        <dbReference type="SAM" id="SignalP"/>
    </source>
</evidence>
<name>A0A392RA14_9FABA</name>
<evidence type="ECO:0000313" key="2">
    <source>
        <dbReference type="EMBL" id="MCI32610.1"/>
    </source>
</evidence>
<proteinExistence type="predicted"/>
<accession>A0A392RA14</accession>
<dbReference type="AlphaFoldDB" id="A0A392RA14"/>
<protein>
    <submittedName>
        <fullName evidence="2">Notum-like protein</fullName>
    </submittedName>
</protein>
<organism evidence="2 3">
    <name type="scientific">Trifolium medium</name>
    <dbReference type="NCBI Taxonomy" id="97028"/>
    <lineage>
        <taxon>Eukaryota</taxon>
        <taxon>Viridiplantae</taxon>
        <taxon>Streptophyta</taxon>
        <taxon>Embryophyta</taxon>
        <taxon>Tracheophyta</taxon>
        <taxon>Spermatophyta</taxon>
        <taxon>Magnoliopsida</taxon>
        <taxon>eudicotyledons</taxon>
        <taxon>Gunneridae</taxon>
        <taxon>Pentapetalae</taxon>
        <taxon>rosids</taxon>
        <taxon>fabids</taxon>
        <taxon>Fabales</taxon>
        <taxon>Fabaceae</taxon>
        <taxon>Papilionoideae</taxon>
        <taxon>50 kb inversion clade</taxon>
        <taxon>NPAAA clade</taxon>
        <taxon>Hologalegina</taxon>
        <taxon>IRL clade</taxon>
        <taxon>Trifolieae</taxon>
        <taxon>Trifolium</taxon>
    </lineage>
</organism>
<comment type="caution">
    <text evidence="2">The sequence shown here is derived from an EMBL/GenBank/DDBJ whole genome shotgun (WGS) entry which is preliminary data.</text>
</comment>
<sequence>MIPLFSLRMNFAAMAVALLYLTTVEPWRVNSEEQTLMVNITLVTNARETSA</sequence>
<dbReference type="Proteomes" id="UP000265520">
    <property type="component" value="Unassembled WGS sequence"/>
</dbReference>
<feature type="signal peptide" evidence="1">
    <location>
        <begin position="1"/>
        <end position="26"/>
    </location>
</feature>
<reference evidence="2 3" key="1">
    <citation type="journal article" date="2018" name="Front. Plant Sci.">
        <title>Red Clover (Trifolium pratense) and Zigzag Clover (T. medium) - A Picture of Genomic Similarities and Differences.</title>
        <authorList>
            <person name="Dluhosova J."/>
            <person name="Istvanek J."/>
            <person name="Nedelnik J."/>
            <person name="Repkova J."/>
        </authorList>
    </citation>
    <scope>NUCLEOTIDE SEQUENCE [LARGE SCALE GENOMIC DNA]</scope>
    <source>
        <strain evidence="3">cv. 10/8</strain>
        <tissue evidence="2">Leaf</tissue>
    </source>
</reference>